<dbReference type="RefSeq" id="WP_154771593.1">
    <property type="nucleotide sequence ID" value="NZ_WLYL01000001.1"/>
</dbReference>
<protein>
    <submittedName>
        <fullName evidence="1">Uncharacterized protein</fullName>
    </submittedName>
</protein>
<reference evidence="1 2" key="1">
    <citation type="submission" date="2019-11" db="EMBL/GenBank/DDBJ databases">
        <authorList>
            <person name="An D."/>
        </authorList>
    </citation>
    <scope>NUCLEOTIDE SEQUENCE [LARGE SCALE GENOMIC DNA]</scope>
    <source>
        <strain evidence="1 2">YIM 103518</strain>
    </source>
</reference>
<name>A0A6L6GBU0_9GAMM</name>
<accession>A0A6L6GBU0</accession>
<gene>
    <name evidence="1" type="ORF">GIX10_00395</name>
</gene>
<proteinExistence type="predicted"/>
<evidence type="ECO:0000313" key="2">
    <source>
        <dbReference type="Proteomes" id="UP000473854"/>
    </source>
</evidence>
<organism evidence="1 2">
    <name type="scientific">Acinetobacter faecalis</name>
    <dbReference type="NCBI Taxonomy" id="2665161"/>
    <lineage>
        <taxon>Bacteria</taxon>
        <taxon>Pseudomonadati</taxon>
        <taxon>Pseudomonadota</taxon>
        <taxon>Gammaproteobacteria</taxon>
        <taxon>Moraxellales</taxon>
        <taxon>Moraxellaceae</taxon>
        <taxon>Acinetobacter</taxon>
    </lineage>
</organism>
<comment type="caution">
    <text evidence="1">The sequence shown here is derived from an EMBL/GenBank/DDBJ whole genome shotgun (WGS) entry which is preliminary data.</text>
</comment>
<dbReference type="Proteomes" id="UP000473854">
    <property type="component" value="Unassembled WGS sequence"/>
</dbReference>
<dbReference type="EMBL" id="WLYL01000001">
    <property type="protein sequence ID" value="MTD09915.1"/>
    <property type="molecule type" value="Genomic_DNA"/>
</dbReference>
<dbReference type="AlphaFoldDB" id="A0A6L6GBU0"/>
<evidence type="ECO:0000313" key="1">
    <source>
        <dbReference type="EMBL" id="MTD09915.1"/>
    </source>
</evidence>
<sequence>MTDCDDLKSVETGELGEVLSWSVNTSEQYAECRAKVRSWIKVGKALKKP</sequence>